<keyword evidence="1" id="KW-1133">Transmembrane helix</keyword>
<evidence type="ECO:0008006" key="4">
    <source>
        <dbReference type="Google" id="ProtNLM"/>
    </source>
</evidence>
<sequence length="158" mass="15963">MESLSSCASKAVAAVTPLRAASAGTVCVAGLAFSMSFTKLTALAEANGVSTGQAWMLPVIIDGLQIVATVATVALPRKRWYPWALLLAGAVFSVGGNVAYAEAVLPGNPIAKAIAALPTLVLLVVTHLTVMLAREPFKQAADSPAALEIPPAVAAVAA</sequence>
<name>A0A164HWM3_9NOCA</name>
<evidence type="ECO:0000313" key="3">
    <source>
        <dbReference type="Proteomes" id="UP000076512"/>
    </source>
</evidence>
<reference evidence="2 3" key="1">
    <citation type="submission" date="2016-04" db="EMBL/GenBank/DDBJ databases">
        <authorList>
            <person name="Evans L.H."/>
            <person name="Alamgir A."/>
            <person name="Owens N."/>
            <person name="Weber N.D."/>
            <person name="Virtaneva K."/>
            <person name="Barbian K."/>
            <person name="Babar A."/>
            <person name="Rosenke K."/>
        </authorList>
    </citation>
    <scope>NUCLEOTIDE SEQUENCE [LARGE SCALE GENOMIC DNA]</scope>
    <source>
        <strain evidence="2 3">IFM 0406</strain>
    </source>
</reference>
<dbReference type="Pfam" id="PF10935">
    <property type="entry name" value="DUF2637"/>
    <property type="match status" value="1"/>
</dbReference>
<dbReference type="RefSeq" id="WP_067580861.1">
    <property type="nucleotide sequence ID" value="NZ_JABMCZ010000002.1"/>
</dbReference>
<keyword evidence="1" id="KW-0812">Transmembrane</keyword>
<keyword evidence="3" id="KW-1185">Reference proteome</keyword>
<proteinExistence type="predicted"/>
<feature type="transmembrane region" description="Helical" evidence="1">
    <location>
        <begin position="12"/>
        <end position="35"/>
    </location>
</feature>
<feature type="transmembrane region" description="Helical" evidence="1">
    <location>
        <begin position="113"/>
        <end position="133"/>
    </location>
</feature>
<accession>A0A164HWM3</accession>
<feature type="transmembrane region" description="Helical" evidence="1">
    <location>
        <begin position="83"/>
        <end position="101"/>
    </location>
</feature>
<evidence type="ECO:0000313" key="2">
    <source>
        <dbReference type="EMBL" id="KZM68881.1"/>
    </source>
</evidence>
<organism evidence="2 3">
    <name type="scientific">Nocardia terpenica</name>
    <dbReference type="NCBI Taxonomy" id="455432"/>
    <lineage>
        <taxon>Bacteria</taxon>
        <taxon>Bacillati</taxon>
        <taxon>Actinomycetota</taxon>
        <taxon>Actinomycetes</taxon>
        <taxon>Mycobacteriales</taxon>
        <taxon>Nocardiaceae</taxon>
        <taxon>Nocardia</taxon>
    </lineage>
</organism>
<comment type="caution">
    <text evidence="2">The sequence shown here is derived from an EMBL/GenBank/DDBJ whole genome shotgun (WGS) entry which is preliminary data.</text>
</comment>
<dbReference type="STRING" id="455432.AWN90_13930"/>
<evidence type="ECO:0000256" key="1">
    <source>
        <dbReference type="SAM" id="Phobius"/>
    </source>
</evidence>
<dbReference type="EMBL" id="LWGR01000021">
    <property type="protein sequence ID" value="KZM68881.1"/>
    <property type="molecule type" value="Genomic_DNA"/>
</dbReference>
<feature type="transmembrane region" description="Helical" evidence="1">
    <location>
        <begin position="55"/>
        <end position="76"/>
    </location>
</feature>
<protein>
    <recommendedName>
        <fullName evidence="4">DUF2637 domain-containing protein</fullName>
    </recommendedName>
</protein>
<dbReference type="AlphaFoldDB" id="A0A164HWM3"/>
<dbReference type="InterPro" id="IPR021235">
    <property type="entry name" value="DUF2637"/>
</dbReference>
<keyword evidence="1" id="KW-0472">Membrane</keyword>
<dbReference type="Proteomes" id="UP000076512">
    <property type="component" value="Unassembled WGS sequence"/>
</dbReference>
<gene>
    <name evidence="2" type="ORF">AWN90_13930</name>
</gene>